<dbReference type="InterPro" id="IPR036869">
    <property type="entry name" value="J_dom_sf"/>
</dbReference>
<dbReference type="Gene3D" id="3.10.660.10">
    <property type="entry name" value="DPH Zinc finger"/>
    <property type="match status" value="1"/>
</dbReference>
<dbReference type="Proteomes" id="UP000054248">
    <property type="component" value="Unassembled WGS sequence"/>
</dbReference>
<dbReference type="SUPFAM" id="SSF144217">
    <property type="entry name" value="CSL zinc finger"/>
    <property type="match status" value="1"/>
</dbReference>
<dbReference type="OrthoDB" id="445556at2759"/>
<dbReference type="HOGENOM" id="CLU_017633_7_1_1"/>
<organism evidence="9 10">
    <name type="scientific">Tulasnella calospora MUT 4182</name>
    <dbReference type="NCBI Taxonomy" id="1051891"/>
    <lineage>
        <taxon>Eukaryota</taxon>
        <taxon>Fungi</taxon>
        <taxon>Dikarya</taxon>
        <taxon>Basidiomycota</taxon>
        <taxon>Agaricomycotina</taxon>
        <taxon>Agaricomycetes</taxon>
        <taxon>Cantharellales</taxon>
        <taxon>Tulasnellaceae</taxon>
        <taxon>Tulasnella</taxon>
    </lineage>
</organism>
<feature type="domain" description="DPH-type MB" evidence="8">
    <location>
        <begin position="94"/>
        <end position="151"/>
    </location>
</feature>
<keyword evidence="10" id="KW-1185">Reference proteome</keyword>
<sequence length="156" mass="17609">MTLPTQPPVDYYLVLGVQRTSNNQEIKHAYHRQLLSLHPDRIPAEQNPVHGPQGFDAALLKEAYRVLSSPDLRAKHDELLVSKQPDRTPSNQRPAHIISLAEFDESPSREGEWTVDCRCGSAYRITEAQMEDDVHLIGCDGCSETIWVGYEAVEDE</sequence>
<keyword evidence="6" id="KW-0408">Iron</keyword>
<comment type="function">
    <text evidence="1">Required for the first step of diphthamide biosynthesis, the transfer of 3-amino-3-carboxypropyl from S-adenosyl-L-methionine to a histidine residue. Diphthamide is a post-translational modification of histidine which occurs in elongation factor 2.</text>
</comment>
<dbReference type="PRINTS" id="PR00625">
    <property type="entry name" value="JDOMAIN"/>
</dbReference>
<proteinExistence type="inferred from homology"/>
<dbReference type="Gene3D" id="1.10.287.110">
    <property type="entry name" value="DnaJ domain"/>
    <property type="match status" value="1"/>
</dbReference>
<evidence type="ECO:0000256" key="1">
    <source>
        <dbReference type="ARBA" id="ARBA00003474"/>
    </source>
</evidence>
<gene>
    <name evidence="9" type="ORF">M407DRAFT_199979</name>
</gene>
<dbReference type="AlphaFoldDB" id="A0A0C3KYV0"/>
<dbReference type="CDD" id="cd06257">
    <property type="entry name" value="DnaJ"/>
    <property type="match status" value="1"/>
</dbReference>
<protein>
    <recommendedName>
        <fullName evidence="3">Diphthamide biosynthesis protein 4</fullName>
    </recommendedName>
</protein>
<dbReference type="UniPathway" id="UPA00559"/>
<dbReference type="SUPFAM" id="SSF46565">
    <property type="entry name" value="Chaperone J-domain"/>
    <property type="match status" value="1"/>
</dbReference>
<comment type="similarity">
    <text evidence="2">Belongs to the DPH4 family.</text>
</comment>
<dbReference type="InterPro" id="IPR001623">
    <property type="entry name" value="DnaJ_domain"/>
</dbReference>
<dbReference type="GO" id="GO:0017183">
    <property type="term" value="P:protein histidyl modification to diphthamide"/>
    <property type="evidence" value="ECO:0007669"/>
    <property type="project" value="UniProtKB-UniPathway"/>
</dbReference>
<evidence type="ECO:0000256" key="2">
    <source>
        <dbReference type="ARBA" id="ARBA00006169"/>
    </source>
</evidence>
<dbReference type="InterPro" id="IPR007872">
    <property type="entry name" value="DPH_MB_dom"/>
</dbReference>
<evidence type="ECO:0000256" key="4">
    <source>
        <dbReference type="ARBA" id="ARBA00022723"/>
    </source>
</evidence>
<keyword evidence="4" id="KW-0479">Metal-binding</keyword>
<dbReference type="SMART" id="SM00271">
    <property type="entry name" value="DnaJ"/>
    <property type="match status" value="1"/>
</dbReference>
<reference evidence="10" key="2">
    <citation type="submission" date="2015-01" db="EMBL/GenBank/DDBJ databases">
        <title>Evolutionary Origins and Diversification of the Mycorrhizal Mutualists.</title>
        <authorList>
            <consortium name="DOE Joint Genome Institute"/>
            <consortium name="Mycorrhizal Genomics Consortium"/>
            <person name="Kohler A."/>
            <person name="Kuo A."/>
            <person name="Nagy L.G."/>
            <person name="Floudas D."/>
            <person name="Copeland A."/>
            <person name="Barry K.W."/>
            <person name="Cichocki N."/>
            <person name="Veneault-Fourrey C."/>
            <person name="LaButti K."/>
            <person name="Lindquist E.A."/>
            <person name="Lipzen A."/>
            <person name="Lundell T."/>
            <person name="Morin E."/>
            <person name="Murat C."/>
            <person name="Riley R."/>
            <person name="Ohm R."/>
            <person name="Sun H."/>
            <person name="Tunlid A."/>
            <person name="Henrissat B."/>
            <person name="Grigoriev I.V."/>
            <person name="Hibbett D.S."/>
            <person name="Martin F."/>
        </authorList>
    </citation>
    <scope>NUCLEOTIDE SEQUENCE [LARGE SCALE GENOMIC DNA]</scope>
    <source>
        <strain evidence="10">MUT 4182</strain>
    </source>
</reference>
<evidence type="ECO:0000313" key="9">
    <source>
        <dbReference type="EMBL" id="KIO26553.1"/>
    </source>
</evidence>
<feature type="domain" description="J" evidence="7">
    <location>
        <begin position="10"/>
        <end position="80"/>
    </location>
</feature>
<dbReference type="PROSITE" id="PS50076">
    <property type="entry name" value="DNAJ_2"/>
    <property type="match status" value="1"/>
</dbReference>
<dbReference type="GO" id="GO:0008198">
    <property type="term" value="F:ferrous iron binding"/>
    <property type="evidence" value="ECO:0007669"/>
    <property type="project" value="TreeGrafter"/>
</dbReference>
<dbReference type="Pfam" id="PF00226">
    <property type="entry name" value="DnaJ"/>
    <property type="match status" value="1"/>
</dbReference>
<evidence type="ECO:0000259" key="7">
    <source>
        <dbReference type="PROSITE" id="PS50076"/>
    </source>
</evidence>
<dbReference type="STRING" id="1051891.A0A0C3KYV0"/>
<dbReference type="PANTHER" id="PTHR45255">
    <property type="entry name" value="DNAJ HOMOLOG SUBFAMILY C MEMBER 24"/>
    <property type="match status" value="1"/>
</dbReference>
<accession>A0A0C3KYV0</accession>
<evidence type="ECO:0000256" key="3">
    <source>
        <dbReference type="ARBA" id="ARBA00021797"/>
    </source>
</evidence>
<dbReference type="InterPro" id="IPR036671">
    <property type="entry name" value="DPH_MB_sf"/>
</dbReference>
<evidence type="ECO:0000313" key="10">
    <source>
        <dbReference type="Proteomes" id="UP000054248"/>
    </source>
</evidence>
<dbReference type="GO" id="GO:0001671">
    <property type="term" value="F:ATPase activator activity"/>
    <property type="evidence" value="ECO:0007669"/>
    <property type="project" value="TreeGrafter"/>
</dbReference>
<name>A0A0C3KYV0_9AGAM</name>
<dbReference type="PANTHER" id="PTHR45255:SF1">
    <property type="entry name" value="DNAJ HOMOLOG SUBFAMILY C MEMBER 24"/>
    <property type="match status" value="1"/>
</dbReference>
<evidence type="ECO:0000256" key="5">
    <source>
        <dbReference type="ARBA" id="ARBA00022833"/>
    </source>
</evidence>
<reference evidence="9 10" key="1">
    <citation type="submission" date="2014-04" db="EMBL/GenBank/DDBJ databases">
        <authorList>
            <consortium name="DOE Joint Genome Institute"/>
            <person name="Kuo A."/>
            <person name="Girlanda M."/>
            <person name="Perotto S."/>
            <person name="Kohler A."/>
            <person name="Nagy L.G."/>
            <person name="Floudas D."/>
            <person name="Copeland A."/>
            <person name="Barry K.W."/>
            <person name="Cichocki N."/>
            <person name="Veneault-Fourrey C."/>
            <person name="LaButti K."/>
            <person name="Lindquist E.A."/>
            <person name="Lipzen A."/>
            <person name="Lundell T."/>
            <person name="Morin E."/>
            <person name="Murat C."/>
            <person name="Sun H."/>
            <person name="Tunlid A."/>
            <person name="Henrissat B."/>
            <person name="Grigoriev I.V."/>
            <person name="Hibbett D.S."/>
            <person name="Martin F."/>
            <person name="Nordberg H.P."/>
            <person name="Cantor M.N."/>
            <person name="Hua S.X."/>
        </authorList>
    </citation>
    <scope>NUCLEOTIDE SEQUENCE [LARGE SCALE GENOMIC DNA]</scope>
    <source>
        <strain evidence="9 10">MUT 4182</strain>
    </source>
</reference>
<dbReference type="PROSITE" id="PS51074">
    <property type="entry name" value="DPH_MB"/>
    <property type="match status" value="1"/>
</dbReference>
<dbReference type="Pfam" id="PF05207">
    <property type="entry name" value="Zn_ribbon_CSL"/>
    <property type="match status" value="1"/>
</dbReference>
<evidence type="ECO:0000259" key="8">
    <source>
        <dbReference type="PROSITE" id="PS51074"/>
    </source>
</evidence>
<evidence type="ECO:0000256" key="6">
    <source>
        <dbReference type="ARBA" id="ARBA00023004"/>
    </source>
</evidence>
<dbReference type="EMBL" id="KN823022">
    <property type="protein sequence ID" value="KIO26553.1"/>
    <property type="molecule type" value="Genomic_DNA"/>
</dbReference>
<keyword evidence="5" id="KW-0862">Zinc</keyword>